<dbReference type="CDD" id="cd06850">
    <property type="entry name" value="biotinyl_domain"/>
    <property type="match status" value="1"/>
</dbReference>
<dbReference type="Pfam" id="PF00364">
    <property type="entry name" value="Biotin_lipoyl"/>
    <property type="match status" value="1"/>
</dbReference>
<evidence type="ECO:0000256" key="4">
    <source>
        <dbReference type="RuleBase" id="RU364072"/>
    </source>
</evidence>
<gene>
    <name evidence="7" type="ORF">HMPREF2086_01687</name>
</gene>
<dbReference type="Proteomes" id="UP000018731">
    <property type="component" value="Unassembled WGS sequence"/>
</dbReference>
<dbReference type="PATRIC" id="fig|1357400.3.peg.2267"/>
<dbReference type="OrthoDB" id="9811735at2"/>
<keyword evidence="4" id="KW-0275">Fatty acid biosynthesis</keyword>
<dbReference type="EMBL" id="AZJI01000007">
    <property type="protein sequence ID" value="ETD22888.1"/>
    <property type="molecule type" value="Genomic_DNA"/>
</dbReference>
<feature type="domain" description="Lipoyl-binding" evidence="6">
    <location>
        <begin position="81"/>
        <end position="157"/>
    </location>
</feature>
<name>V8C645_9HELI</name>
<dbReference type="eggNOG" id="COG0511">
    <property type="taxonomic scope" value="Bacteria"/>
</dbReference>
<dbReference type="InterPro" id="IPR011053">
    <property type="entry name" value="Single_hybrid_motif"/>
</dbReference>
<accession>V8C645</accession>
<dbReference type="InterPro" id="IPR050709">
    <property type="entry name" value="Biotin_Carboxyl_Carrier/Decarb"/>
</dbReference>
<dbReference type="UniPathway" id="UPA00094"/>
<evidence type="ECO:0000256" key="2">
    <source>
        <dbReference type="ARBA" id="ARBA00017562"/>
    </source>
</evidence>
<keyword evidence="4" id="KW-0276">Fatty acid metabolism</keyword>
<evidence type="ECO:0000259" key="6">
    <source>
        <dbReference type="PROSITE" id="PS50968"/>
    </source>
</evidence>
<evidence type="ECO:0000256" key="3">
    <source>
        <dbReference type="ARBA" id="ARBA00023267"/>
    </source>
</evidence>
<dbReference type="PRINTS" id="PR01071">
    <property type="entry name" value="ACOABIOTINCC"/>
</dbReference>
<evidence type="ECO:0000313" key="8">
    <source>
        <dbReference type="Proteomes" id="UP000018731"/>
    </source>
</evidence>
<feature type="compositionally biased region" description="Low complexity" evidence="5">
    <location>
        <begin position="53"/>
        <end position="69"/>
    </location>
</feature>
<dbReference type="GO" id="GO:0003989">
    <property type="term" value="F:acetyl-CoA carboxylase activity"/>
    <property type="evidence" value="ECO:0007669"/>
    <property type="project" value="InterPro"/>
</dbReference>
<dbReference type="PROSITE" id="PS50968">
    <property type="entry name" value="BIOTINYL_LIPOYL"/>
    <property type="match status" value="1"/>
</dbReference>
<reference evidence="7 8" key="1">
    <citation type="journal article" date="2014" name="Genome Announc.">
        <title>Draft genome sequences of six enterohepatic helicobacter species isolated from humans and one from rhesus macaques.</title>
        <authorList>
            <person name="Shen Z."/>
            <person name="Sheh A."/>
            <person name="Young S.K."/>
            <person name="Abouelliel A."/>
            <person name="Ward D.V."/>
            <person name="Earl A.M."/>
            <person name="Fox J.G."/>
        </authorList>
    </citation>
    <scope>NUCLEOTIDE SEQUENCE [LARGE SCALE GENOMIC DNA]</scope>
    <source>
        <strain evidence="7 8">MIT 99-5501</strain>
    </source>
</reference>
<organism evidence="7 8">
    <name type="scientific">Helicobacter macacae MIT 99-5501</name>
    <dbReference type="NCBI Taxonomy" id="1357400"/>
    <lineage>
        <taxon>Bacteria</taxon>
        <taxon>Pseudomonadati</taxon>
        <taxon>Campylobacterota</taxon>
        <taxon>Epsilonproteobacteria</taxon>
        <taxon>Campylobacterales</taxon>
        <taxon>Helicobacteraceae</taxon>
        <taxon>Helicobacter</taxon>
    </lineage>
</organism>
<keyword evidence="4" id="KW-0443">Lipid metabolism</keyword>
<dbReference type="Gene3D" id="2.40.50.100">
    <property type="match status" value="1"/>
</dbReference>
<proteinExistence type="predicted"/>
<comment type="caution">
    <text evidence="7">The sequence shown here is derived from an EMBL/GenBank/DDBJ whole genome shotgun (WGS) entry which is preliminary data.</text>
</comment>
<keyword evidence="3 4" id="KW-0092">Biotin</keyword>
<evidence type="ECO:0000313" key="7">
    <source>
        <dbReference type="EMBL" id="ETD22888.1"/>
    </source>
</evidence>
<keyword evidence="8" id="KW-1185">Reference proteome</keyword>
<keyword evidence="4" id="KW-0444">Lipid biosynthesis</keyword>
<dbReference type="PANTHER" id="PTHR45266:SF3">
    <property type="entry name" value="OXALOACETATE DECARBOXYLASE ALPHA CHAIN"/>
    <property type="match status" value="1"/>
</dbReference>
<dbReference type="HOGENOM" id="CLU_016733_3_1_7"/>
<dbReference type="InterPro" id="IPR001249">
    <property type="entry name" value="AcCoA_biotinCC"/>
</dbReference>
<dbReference type="RefSeq" id="WP_023928456.1">
    <property type="nucleotide sequence ID" value="NZ_KI669455.1"/>
</dbReference>
<sequence length="159" mass="17034">MNLADIKRLIEIFNNSQIAKLSLREDNFELKLDKSYAPTAPATPATLPPLPSTPLAQDASTSTASATPTPSAPTPPATKSGDFITSPMVGTFYHRPSPEAAPYVAVGDTVKKGQTIGIIEAMKIMNEIEAEFDCKILSIETDDGQPVEYGSNLIKVEKL</sequence>
<dbReference type="PANTHER" id="PTHR45266">
    <property type="entry name" value="OXALOACETATE DECARBOXYLASE ALPHA CHAIN"/>
    <property type="match status" value="1"/>
</dbReference>
<evidence type="ECO:0000256" key="5">
    <source>
        <dbReference type="SAM" id="MobiDB-lite"/>
    </source>
</evidence>
<dbReference type="GO" id="GO:0006633">
    <property type="term" value="P:fatty acid biosynthetic process"/>
    <property type="evidence" value="ECO:0007669"/>
    <property type="project" value="UniProtKB-UniPathway"/>
</dbReference>
<dbReference type="GO" id="GO:0009317">
    <property type="term" value="C:acetyl-CoA carboxylase complex"/>
    <property type="evidence" value="ECO:0007669"/>
    <property type="project" value="InterPro"/>
</dbReference>
<protein>
    <recommendedName>
        <fullName evidence="2 4">Biotin carboxyl carrier protein of acetyl-CoA carboxylase</fullName>
    </recommendedName>
</protein>
<dbReference type="STRING" id="1357400.HMPREF2086_01687"/>
<comment type="pathway">
    <text evidence="4">Lipid metabolism; fatty acid biosynthesis.</text>
</comment>
<comment type="function">
    <text evidence="1 4">This protein is a component of the acetyl coenzyme A carboxylase complex; first, biotin carboxylase catalyzes the carboxylation of the carrier protein and then the transcarboxylase transfers the carboxyl group to form malonyl-CoA.</text>
</comment>
<dbReference type="NCBIfam" id="TIGR00531">
    <property type="entry name" value="BCCP"/>
    <property type="match status" value="1"/>
</dbReference>
<dbReference type="InterPro" id="IPR000089">
    <property type="entry name" value="Biotin_lipoyl"/>
</dbReference>
<dbReference type="AlphaFoldDB" id="V8C645"/>
<evidence type="ECO:0000256" key="1">
    <source>
        <dbReference type="ARBA" id="ARBA00003761"/>
    </source>
</evidence>
<dbReference type="SUPFAM" id="SSF51230">
    <property type="entry name" value="Single hybrid motif"/>
    <property type="match status" value="1"/>
</dbReference>
<feature type="region of interest" description="Disordered" evidence="5">
    <location>
        <begin position="40"/>
        <end position="81"/>
    </location>
</feature>